<dbReference type="InterPro" id="IPR001810">
    <property type="entry name" value="F-box_dom"/>
</dbReference>
<dbReference type="InterPro" id="IPR036047">
    <property type="entry name" value="F-box-like_dom_sf"/>
</dbReference>
<comment type="caution">
    <text evidence="2">The sequence shown here is derived from an EMBL/GenBank/DDBJ whole genome shotgun (WGS) entry which is preliminary data.</text>
</comment>
<accession>A0A815WKN0</accession>
<dbReference type="Proteomes" id="UP000663870">
    <property type="component" value="Unassembled WGS sequence"/>
</dbReference>
<proteinExistence type="predicted"/>
<gene>
    <name evidence="2" type="ORF">JXQ802_LOCUS43093</name>
</gene>
<sequence length="545" mass="64344">MSDYLSILPTKLIEYIFDYLSIFDILSSIYFVNKRLYSICLIYSHFRLDFNCIAKKKKQFEFICNQLPNLASRIFSLDFEDDDNRITNAKFNRFFSSITMNNIFSNLYSVTLNNIDSKMWNLIRTRLSLFISLKSITMNSICDLKKSTPILVSLIFHDILFTVKSLKHLYLHALCCGNEIITISSSSLIQTLTIESLTVKGIAINLREIFSIAPMLRQLDTELIKTQFNDMNMIFQSSIYLQKLSITSGSMTMFKIKHLLSSMICLTHLSLDVYVVDNNMINGNAWIPLMTRIVIFQFIFKISNDINIDLDSFRTQFWLEEKKWYCPYVYGKKTLIESTGLEPTTYPYAKNLFFNTELSMPEIYLRRMTYADTLIIENNFNNSLEYITSFIDLSRITNFIQRGLETKVLNNKFVEILYNLPHLRSLGLYFSTLISLFDRHWPRIINLNMNFDPDDQIESLSSKQIDALWFSFTQLEQLSFDCRSVRNLSKLFNTMTMTLSNICICHYGYRNNLNRQMVTRQWLEQNTELRHFEYFQNDEKVYIWL</sequence>
<organism evidence="2 3">
    <name type="scientific">Rotaria sordida</name>
    <dbReference type="NCBI Taxonomy" id="392033"/>
    <lineage>
        <taxon>Eukaryota</taxon>
        <taxon>Metazoa</taxon>
        <taxon>Spiralia</taxon>
        <taxon>Gnathifera</taxon>
        <taxon>Rotifera</taxon>
        <taxon>Eurotatoria</taxon>
        <taxon>Bdelloidea</taxon>
        <taxon>Philodinida</taxon>
        <taxon>Philodinidae</taxon>
        <taxon>Rotaria</taxon>
    </lineage>
</organism>
<reference evidence="2" key="1">
    <citation type="submission" date="2021-02" db="EMBL/GenBank/DDBJ databases">
        <authorList>
            <person name="Nowell W R."/>
        </authorList>
    </citation>
    <scope>NUCLEOTIDE SEQUENCE</scope>
</reference>
<name>A0A815WKN0_9BILA</name>
<dbReference type="AlphaFoldDB" id="A0A815WKN0"/>
<dbReference type="EMBL" id="CAJNOL010003037">
    <property type="protein sequence ID" value="CAF1543136.1"/>
    <property type="molecule type" value="Genomic_DNA"/>
</dbReference>
<dbReference type="SUPFAM" id="SSF81383">
    <property type="entry name" value="F-box domain"/>
    <property type="match status" value="1"/>
</dbReference>
<evidence type="ECO:0000313" key="2">
    <source>
        <dbReference type="EMBL" id="CAF1543136.1"/>
    </source>
</evidence>
<evidence type="ECO:0000259" key="1">
    <source>
        <dbReference type="PROSITE" id="PS50181"/>
    </source>
</evidence>
<dbReference type="PROSITE" id="PS50181">
    <property type="entry name" value="FBOX"/>
    <property type="match status" value="1"/>
</dbReference>
<feature type="domain" description="F-box" evidence="1">
    <location>
        <begin position="2"/>
        <end position="39"/>
    </location>
</feature>
<evidence type="ECO:0000313" key="3">
    <source>
        <dbReference type="Proteomes" id="UP000663870"/>
    </source>
</evidence>
<keyword evidence="3" id="KW-1185">Reference proteome</keyword>
<protein>
    <recommendedName>
        <fullName evidence="1">F-box domain-containing protein</fullName>
    </recommendedName>
</protein>